<reference evidence="1 2" key="1">
    <citation type="submission" date="2018-06" db="EMBL/GenBank/DDBJ databases">
        <authorList>
            <consortium name="Pathogen Informatics"/>
            <person name="Doyle S."/>
        </authorList>
    </citation>
    <scope>NUCLEOTIDE SEQUENCE [LARGE SCALE GENOMIC DNA]</scope>
    <source>
        <strain evidence="1 2">NCTC10338</strain>
    </source>
</reference>
<dbReference type="RefSeq" id="WP_158694852.1">
    <property type="nucleotide sequence ID" value="NZ_BJNS01000048.1"/>
</dbReference>
<proteinExistence type="predicted"/>
<gene>
    <name evidence="1" type="ORF">NCTC10338_02632</name>
</gene>
<evidence type="ECO:0000313" key="2">
    <source>
        <dbReference type="Proteomes" id="UP000255295"/>
    </source>
</evidence>
<dbReference type="EMBL" id="UFSZ01000001">
    <property type="protein sequence ID" value="SUV17529.1"/>
    <property type="molecule type" value="Genomic_DNA"/>
</dbReference>
<name>A0AAJ4ZVR2_LYSSH</name>
<dbReference type="GeneID" id="48279098"/>
<organism evidence="1 2">
    <name type="scientific">Lysinibacillus sphaericus</name>
    <name type="common">Bacillus sphaericus</name>
    <dbReference type="NCBI Taxonomy" id="1421"/>
    <lineage>
        <taxon>Bacteria</taxon>
        <taxon>Bacillati</taxon>
        <taxon>Bacillota</taxon>
        <taxon>Bacilli</taxon>
        <taxon>Bacillales</taxon>
        <taxon>Bacillaceae</taxon>
        <taxon>Lysinibacillus</taxon>
    </lineage>
</organism>
<protein>
    <submittedName>
        <fullName evidence="1">Uncharacterized protein</fullName>
    </submittedName>
</protein>
<accession>A0AAJ4ZVR2</accession>
<evidence type="ECO:0000313" key="1">
    <source>
        <dbReference type="EMBL" id="SUV17529.1"/>
    </source>
</evidence>
<comment type="caution">
    <text evidence="1">The sequence shown here is derived from an EMBL/GenBank/DDBJ whole genome shotgun (WGS) entry which is preliminary data.</text>
</comment>
<dbReference type="AlphaFoldDB" id="A0AAJ4ZVR2"/>
<sequence length="46" mass="4987">MGLDLLNEEVKIENADVGNIIVTKGDYIETLPTHAIDSLGNSVFNL</sequence>
<dbReference type="Proteomes" id="UP000255295">
    <property type="component" value="Unassembled WGS sequence"/>
</dbReference>